<name>A0A1I2HS95_9GAMM</name>
<dbReference type="InterPro" id="IPR036737">
    <property type="entry name" value="OmpA-like_sf"/>
</dbReference>
<dbReference type="RefSeq" id="WP_234981483.1">
    <property type="nucleotide sequence ID" value="NZ_FOOC01000002.1"/>
</dbReference>
<dbReference type="Gene3D" id="3.30.1330.60">
    <property type="entry name" value="OmpA-like domain"/>
    <property type="match status" value="1"/>
</dbReference>
<keyword evidence="1 8" id="KW-0132">Cell division</keyword>
<keyword evidence="4 8" id="KW-0564">Palmitate</keyword>
<dbReference type="PROSITE" id="PS51257">
    <property type="entry name" value="PROKAR_LIPOPROTEIN"/>
    <property type="match status" value="1"/>
</dbReference>
<dbReference type="Pfam" id="PF00691">
    <property type="entry name" value="OmpA"/>
    <property type="match status" value="1"/>
</dbReference>
<organism evidence="11 12">
    <name type="scientific">Fontimonas thermophila</name>
    <dbReference type="NCBI Taxonomy" id="1076937"/>
    <lineage>
        <taxon>Bacteria</taxon>
        <taxon>Pseudomonadati</taxon>
        <taxon>Pseudomonadota</taxon>
        <taxon>Gammaproteobacteria</taxon>
        <taxon>Nevskiales</taxon>
        <taxon>Nevskiaceae</taxon>
        <taxon>Fontimonas</taxon>
    </lineage>
</organism>
<accession>A0A1I2HS95</accession>
<feature type="domain" description="OmpA-like" evidence="10">
    <location>
        <begin position="60"/>
        <end position="174"/>
    </location>
</feature>
<sequence length="174" mass="18710">MNGKYWVPAVISVALMLGACGSTKERNPAGGTVPTQTSEPYTDRIAPAPAPVDGSYDAAAAAERALSTNIIYFDFDDSTIKPEYQGVIDAFASYLNANPTARVRLEGHADERGTREYNVGLGERRANAVQSALLAKGVSAQQISVISYGEERPADPGHDEAAWAKNRRVQIIRQ</sequence>
<evidence type="ECO:0000256" key="5">
    <source>
        <dbReference type="ARBA" id="ARBA00023237"/>
    </source>
</evidence>
<gene>
    <name evidence="8" type="primary">pal</name>
    <name evidence="11" type="ORF">SAMN04488120_102151</name>
</gene>
<dbReference type="HAMAP" id="MF_02204">
    <property type="entry name" value="Pal"/>
    <property type="match status" value="1"/>
</dbReference>
<reference evidence="11 12" key="1">
    <citation type="submission" date="2016-10" db="EMBL/GenBank/DDBJ databases">
        <authorList>
            <person name="de Groot N.N."/>
        </authorList>
    </citation>
    <scope>NUCLEOTIDE SEQUENCE [LARGE SCALE GENOMIC DNA]</scope>
    <source>
        <strain evidence="11 12">DSM 23609</strain>
    </source>
</reference>
<dbReference type="GO" id="GO:0051301">
    <property type="term" value="P:cell division"/>
    <property type="evidence" value="ECO:0007669"/>
    <property type="project" value="UniProtKB-UniRule"/>
</dbReference>
<dbReference type="AlphaFoldDB" id="A0A1I2HS95"/>
<dbReference type="InterPro" id="IPR014169">
    <property type="entry name" value="Pal_lipo_C"/>
</dbReference>
<feature type="region of interest" description="Disordered" evidence="9">
    <location>
        <begin position="24"/>
        <end position="43"/>
    </location>
</feature>
<evidence type="ECO:0000256" key="6">
    <source>
        <dbReference type="ARBA" id="ARBA00023288"/>
    </source>
</evidence>
<comment type="subcellular location">
    <subcellularLocation>
        <location evidence="8">Cell outer membrane</location>
        <topology evidence="8">Lipid-anchor</topology>
    </subcellularLocation>
</comment>
<dbReference type="InterPro" id="IPR050330">
    <property type="entry name" value="Bact_OuterMem_StrucFunc"/>
</dbReference>
<dbReference type="InterPro" id="IPR039001">
    <property type="entry name" value="Pal"/>
</dbReference>
<dbReference type="InterPro" id="IPR006664">
    <property type="entry name" value="OMP_bac"/>
</dbReference>
<dbReference type="SUPFAM" id="SSF103088">
    <property type="entry name" value="OmpA-like"/>
    <property type="match status" value="1"/>
</dbReference>
<evidence type="ECO:0000259" key="10">
    <source>
        <dbReference type="PROSITE" id="PS51123"/>
    </source>
</evidence>
<protein>
    <recommendedName>
        <fullName evidence="8">Peptidoglycan-associated lipoprotein</fullName>
        <shortName evidence="8">PAL</shortName>
    </recommendedName>
</protein>
<keyword evidence="5 8" id="KW-0998">Cell outer membrane</keyword>
<proteinExistence type="inferred from homology"/>
<evidence type="ECO:0000256" key="8">
    <source>
        <dbReference type="HAMAP-Rule" id="MF_02204"/>
    </source>
</evidence>
<evidence type="ECO:0000313" key="11">
    <source>
        <dbReference type="EMBL" id="SFF32180.1"/>
    </source>
</evidence>
<evidence type="ECO:0000256" key="1">
    <source>
        <dbReference type="ARBA" id="ARBA00022618"/>
    </source>
</evidence>
<keyword evidence="3 8" id="KW-0472">Membrane</keyword>
<comment type="subunit">
    <text evidence="8">The Tol-Pal system is composed of five core proteins: the inner membrane proteins TolA, TolQ and TolR, the periplasmic protein TolB and the outer membrane protein Pal. They form a network linking the inner and outer membranes and the peptidoglycan layer.</text>
</comment>
<dbReference type="NCBIfam" id="TIGR02802">
    <property type="entry name" value="Pal_lipo"/>
    <property type="match status" value="1"/>
</dbReference>
<evidence type="ECO:0000313" key="12">
    <source>
        <dbReference type="Proteomes" id="UP000199771"/>
    </source>
</evidence>
<dbReference type="PRINTS" id="PR01021">
    <property type="entry name" value="OMPADOMAIN"/>
</dbReference>
<keyword evidence="6 8" id="KW-0449">Lipoprotein</keyword>
<evidence type="ECO:0000256" key="4">
    <source>
        <dbReference type="ARBA" id="ARBA00023139"/>
    </source>
</evidence>
<dbReference type="Proteomes" id="UP000199771">
    <property type="component" value="Unassembled WGS sequence"/>
</dbReference>
<evidence type="ECO:0000256" key="7">
    <source>
        <dbReference type="ARBA" id="ARBA00023306"/>
    </source>
</evidence>
<keyword evidence="2 8" id="KW-0732">Signal</keyword>
<dbReference type="PROSITE" id="PS01068">
    <property type="entry name" value="OMPA_1"/>
    <property type="match status" value="1"/>
</dbReference>
<dbReference type="CDD" id="cd07185">
    <property type="entry name" value="OmpA_C-like"/>
    <property type="match status" value="1"/>
</dbReference>
<comment type="similarity">
    <text evidence="8">Belongs to the Pal lipoprotein family.</text>
</comment>
<keyword evidence="12" id="KW-1185">Reference proteome</keyword>
<evidence type="ECO:0000256" key="3">
    <source>
        <dbReference type="ARBA" id="ARBA00023136"/>
    </source>
</evidence>
<keyword evidence="7 8" id="KW-0131">Cell cycle</keyword>
<comment type="function">
    <text evidence="8">Part of the Tol-Pal system, which plays a role in outer membrane invagination during cell division and is important for maintaining outer membrane integrity.</text>
</comment>
<dbReference type="EMBL" id="FOOC01000002">
    <property type="protein sequence ID" value="SFF32180.1"/>
    <property type="molecule type" value="Genomic_DNA"/>
</dbReference>
<dbReference type="PROSITE" id="PS51123">
    <property type="entry name" value="OMPA_2"/>
    <property type="match status" value="1"/>
</dbReference>
<dbReference type="GO" id="GO:0009279">
    <property type="term" value="C:cell outer membrane"/>
    <property type="evidence" value="ECO:0007669"/>
    <property type="project" value="UniProtKB-SubCell"/>
</dbReference>
<dbReference type="PANTHER" id="PTHR30329">
    <property type="entry name" value="STATOR ELEMENT OF FLAGELLAR MOTOR COMPLEX"/>
    <property type="match status" value="1"/>
</dbReference>
<dbReference type="InterPro" id="IPR006690">
    <property type="entry name" value="OMPA-like_CS"/>
</dbReference>
<dbReference type="STRING" id="1076937.SAMN04488120_102151"/>
<dbReference type="PANTHER" id="PTHR30329:SF21">
    <property type="entry name" value="LIPOPROTEIN YIAD-RELATED"/>
    <property type="match status" value="1"/>
</dbReference>
<evidence type="ECO:0000256" key="9">
    <source>
        <dbReference type="SAM" id="MobiDB-lite"/>
    </source>
</evidence>
<evidence type="ECO:0000256" key="2">
    <source>
        <dbReference type="ARBA" id="ARBA00022729"/>
    </source>
</evidence>
<dbReference type="InterPro" id="IPR006665">
    <property type="entry name" value="OmpA-like"/>
</dbReference>